<dbReference type="GeneID" id="11464296"/>
<dbReference type="InterPro" id="IPR003493">
    <property type="entry name" value="Herpes_gH"/>
</dbReference>
<keyword evidence="8" id="KW-0946">Virion</keyword>
<proteinExistence type="inferred from homology"/>
<keyword evidence="4" id="KW-1169">Fusion of virus membrane with host cell membrane</keyword>
<dbReference type="GO" id="GO:0046718">
    <property type="term" value="P:symbiont entry into host cell"/>
    <property type="evidence" value="ECO:0007669"/>
    <property type="project" value="UniProtKB-KW"/>
</dbReference>
<evidence type="ECO:0000256" key="10">
    <source>
        <dbReference type="ARBA" id="ARBA00022879"/>
    </source>
</evidence>
<evidence type="ECO:0000313" key="19">
    <source>
        <dbReference type="EMBL" id="AEV80926.1"/>
    </source>
</evidence>
<evidence type="ECO:0000256" key="7">
    <source>
        <dbReference type="ARBA" id="ARBA00022729"/>
    </source>
</evidence>
<accession>G8XSY0</accession>
<evidence type="ECO:0000256" key="5">
    <source>
        <dbReference type="ARBA" id="ARBA00022595"/>
    </source>
</evidence>
<evidence type="ECO:0000256" key="17">
    <source>
        <dbReference type="SAM" id="Phobius"/>
    </source>
</evidence>
<keyword evidence="5" id="KW-1162">Viral penetration into host cytoplasm</keyword>
<evidence type="ECO:0000256" key="16">
    <source>
        <dbReference type="ARBA" id="ARBA00023296"/>
    </source>
</evidence>
<organism evidence="19 20">
    <name type="scientific">Saimiriine betaherpesvirus 4</name>
    <dbReference type="NCBI Taxonomy" id="1535247"/>
    <lineage>
        <taxon>Viruses</taxon>
        <taxon>Duplodnaviria</taxon>
        <taxon>Heunggongvirae</taxon>
        <taxon>Peploviricota</taxon>
        <taxon>Herviviricetes</taxon>
        <taxon>Herpesvirales</taxon>
        <taxon>Orthoherpesviridae</taxon>
        <taxon>Betaherpesvirinae</taxon>
        <taxon>Cytomegalovirus</taxon>
        <taxon>Cytomegalovirus saimiriinebeta4</taxon>
    </lineage>
</organism>
<evidence type="ECO:0000313" key="20">
    <source>
        <dbReference type="Proteomes" id="UP000097892"/>
    </source>
</evidence>
<evidence type="ECO:0000256" key="8">
    <source>
        <dbReference type="ARBA" id="ARBA00022844"/>
    </source>
</evidence>
<dbReference type="OrthoDB" id="6856at10239"/>
<gene>
    <name evidence="19" type="primary">UL75</name>
</gene>
<name>G8XSY0_9BETA</name>
<keyword evidence="16" id="KW-1160">Virus entry into host cell</keyword>
<dbReference type="GO" id="GO:0055036">
    <property type="term" value="C:virion membrane"/>
    <property type="evidence" value="ECO:0007669"/>
    <property type="project" value="UniProtKB-SubCell"/>
</dbReference>
<evidence type="ECO:0000256" key="12">
    <source>
        <dbReference type="ARBA" id="ARBA00022989"/>
    </source>
</evidence>
<dbReference type="InterPro" id="IPR035305">
    <property type="entry name" value="Herpes_glycoH_C"/>
</dbReference>
<dbReference type="HAMAP" id="MF_04033">
    <property type="entry name" value="HSV_GH"/>
    <property type="match status" value="1"/>
</dbReference>
<keyword evidence="9" id="KW-1043">Host membrane</keyword>
<evidence type="ECO:0000256" key="11">
    <source>
        <dbReference type="ARBA" id="ARBA00022981"/>
    </source>
</evidence>
<keyword evidence="20" id="KW-1185">Reference proteome</keyword>
<dbReference type="KEGG" id="vg:11464296"/>
<keyword evidence="14 17" id="KW-0472">Membrane</keyword>
<keyword evidence="7" id="KW-0732">Signal</keyword>
<dbReference type="Proteomes" id="UP000097892">
    <property type="component" value="Segment"/>
</dbReference>
<evidence type="ECO:0000256" key="15">
    <source>
        <dbReference type="ARBA" id="ARBA00023180"/>
    </source>
</evidence>
<dbReference type="EMBL" id="FJ483967">
    <property type="protein sequence ID" value="AEV80926.1"/>
    <property type="molecule type" value="Genomic_DNA"/>
</dbReference>
<evidence type="ECO:0000256" key="6">
    <source>
        <dbReference type="ARBA" id="ARBA00022692"/>
    </source>
</evidence>
<keyword evidence="13" id="KW-1039">Host endosome</keyword>
<keyword evidence="2" id="KW-1168">Fusion of virus membrane with host membrane</keyword>
<keyword evidence="6 17" id="KW-0812">Transmembrane</keyword>
<dbReference type="InterPro" id="IPR038172">
    <property type="entry name" value="Herpes_glycoH_C_sf"/>
</dbReference>
<dbReference type="Gene3D" id="2.60.40.3190">
    <property type="entry name" value="Herpesvirus glycoprotein H, C-terminal domain"/>
    <property type="match status" value="1"/>
</dbReference>
<dbReference type="Pfam" id="PF17488">
    <property type="entry name" value="Herpes_glycoH_C"/>
    <property type="match status" value="1"/>
</dbReference>
<keyword evidence="15" id="KW-0325">Glycoprotein</keyword>
<keyword evidence="10 19" id="KW-0261">Viral envelope protein</keyword>
<sequence length="697" mass="79926">MVTKLKTRKWINLTIKMMILFQLGSSTHYIVNVPYPVIRYLRETNITQCANGTFRNTSTIRDDAITFNFYNAKENNKMQVFQVPRCLFTSKLAEELMDKVDLFESFESYKRKLDVYATVPTDIPYLHYNHILVKEAPTTTSDSSYNVNISDFRSLDTSSCTLFEKHDVIFTIHTSCAEQTLSDQHSEINITFTSSFILTKMKLHNHSLILLFGDLNNITFKAPFEKDNFIFRQTQQHDVIILIRKDAMATYPFLKKTDFPSVLKTNYENVSEIFKVFNQQAVNNLMENTCTGIHEKTIDLLFTYTTLVFSTIRNTHRDLRTTIEELTGIMEATNYIFTCIPHQKSSQHLMYNASSTYHTLLNNDHWLRSNVDVNTHLIYVAIKQDATSSITEKAMNTLTESSLKIHKKNIASFISRHDRRELGLMAFIIHSTSSYNKQRRQIFATLTGLCSMPEANHWSNIVTKGADLGLADLYTPCSGGGRRDHTLERIAKLFPAMTPKSTSTQTLFRVLTFFRPSINRFPEISCLNTEDTFTTVTLPRHTFLFTNEHTIAGTSFPVTSTIVGVNIIITVIPSNATCQRSNQMHTTLPIVMAKNITLTSECNFCESALIEYHDEAGLVNLMYLHDTEDLKFTLDDKNKIFVNYPRTHYIMALRNGTVIEVTDVVLDIKDTSLLVLTLYTTAALFGLFLLYRIFRLC</sequence>
<evidence type="ECO:0000256" key="9">
    <source>
        <dbReference type="ARBA" id="ARBA00022870"/>
    </source>
</evidence>
<evidence type="ECO:0000259" key="18">
    <source>
        <dbReference type="Pfam" id="PF17488"/>
    </source>
</evidence>
<evidence type="ECO:0000256" key="14">
    <source>
        <dbReference type="ARBA" id="ARBA00023136"/>
    </source>
</evidence>
<keyword evidence="12 17" id="KW-1133">Transmembrane helix</keyword>
<keyword evidence="3" id="KW-1032">Host cell membrane</keyword>
<dbReference type="Pfam" id="PF02489">
    <property type="entry name" value="Herpes_glycop_H"/>
    <property type="match status" value="1"/>
</dbReference>
<evidence type="ECO:0000256" key="13">
    <source>
        <dbReference type="ARBA" id="ARBA00023046"/>
    </source>
</evidence>
<reference evidence="19" key="1">
    <citation type="submission" date="2011-12" db="EMBL/GenBank/DDBJ databases">
        <title>Comparative genomics of primate cytomegaloviruses.</title>
        <authorList>
            <person name="Davison A.J."/>
            <person name="Holton M."/>
            <person name="Dolan A."/>
            <person name="Dargan D.J."/>
            <person name="Gatherer D."/>
            <person name="Hayward G.S."/>
        </authorList>
    </citation>
    <scope>NUCLEOTIDE SEQUENCE [LARGE SCALE GENOMIC DNA]</scope>
    <source>
        <strain evidence="19">SqSHV</strain>
    </source>
</reference>
<evidence type="ECO:0000256" key="4">
    <source>
        <dbReference type="ARBA" id="ARBA00022521"/>
    </source>
</evidence>
<feature type="transmembrane region" description="Helical" evidence="17">
    <location>
        <begin position="673"/>
        <end position="694"/>
    </location>
</feature>
<evidence type="ECO:0000256" key="1">
    <source>
        <dbReference type="ARBA" id="ARBA00004563"/>
    </source>
</evidence>
<evidence type="ECO:0000256" key="2">
    <source>
        <dbReference type="ARBA" id="ARBA00022506"/>
    </source>
</evidence>
<dbReference type="GO" id="GO:0019031">
    <property type="term" value="C:viral envelope"/>
    <property type="evidence" value="ECO:0007669"/>
    <property type="project" value="UniProtKB-KW"/>
</dbReference>
<evidence type="ECO:0000256" key="3">
    <source>
        <dbReference type="ARBA" id="ARBA00022511"/>
    </source>
</evidence>
<dbReference type="RefSeq" id="YP_004940238.1">
    <property type="nucleotide sequence ID" value="NC_016448.1"/>
</dbReference>
<dbReference type="GO" id="GO:0019064">
    <property type="term" value="P:fusion of virus membrane with host plasma membrane"/>
    <property type="evidence" value="ECO:0007669"/>
    <property type="project" value="UniProtKB-KW"/>
</dbReference>
<comment type="subcellular location">
    <subcellularLocation>
        <location evidence="1">Virion membrane</location>
        <topology evidence="1">Single-pass type I membrane protein</topology>
    </subcellularLocation>
</comment>
<keyword evidence="11" id="KW-0730">Sialic acid</keyword>
<feature type="domain" description="Herpesvirus glycoprotein H C-terminal" evidence="18">
    <location>
        <begin position="524"/>
        <end position="663"/>
    </location>
</feature>
<protein>
    <submittedName>
        <fullName evidence="19">Envelope glycoprotein H</fullName>
    </submittedName>
</protein>